<sequence>MARASKPADSVELARIMRNKDMEDGIVISYLQSKKRGQTELVCEALRAYYLPFALSAAGVSGVELQSALHDAIAQLEVQIIKMKRMFGMEGLPQIVLVNPHSGVFSQGATGLQPTVGTNGVEIAPISANSVPPSVSFFDSTGPSPVSLTVATEPVGSNVLEEDSEDDGFFNDEEDDPIAKAEIEVDAGFRLE</sequence>
<evidence type="ECO:0000313" key="1">
    <source>
        <dbReference type="EMBL" id="GBG23498.1"/>
    </source>
</evidence>
<gene>
    <name evidence="1" type="ORF">NIES4072_72100</name>
</gene>
<accession>A0A2R5G1B0</accession>
<reference evidence="1 2" key="1">
    <citation type="submission" date="2017-06" db="EMBL/GenBank/DDBJ databases">
        <title>Genome sequencing of cyanobaciteial culture collection at National Institute for Environmental Studies (NIES).</title>
        <authorList>
            <person name="Hirose Y."/>
            <person name="Shimura Y."/>
            <person name="Fujisawa T."/>
            <person name="Nakamura Y."/>
            <person name="Kawachi M."/>
        </authorList>
    </citation>
    <scope>NUCLEOTIDE SEQUENCE [LARGE SCALE GENOMIC DNA]</scope>
    <source>
        <strain evidence="1 2">NIES-4072</strain>
    </source>
</reference>
<keyword evidence="2" id="KW-1185">Reference proteome</keyword>
<comment type="caution">
    <text evidence="1">The sequence shown here is derived from an EMBL/GenBank/DDBJ whole genome shotgun (WGS) entry which is preliminary data.</text>
</comment>
<dbReference type="EMBL" id="BDUD01000002">
    <property type="protein sequence ID" value="GBG23498.1"/>
    <property type="molecule type" value="Genomic_DNA"/>
</dbReference>
<proteinExistence type="predicted"/>
<dbReference type="Proteomes" id="UP000245124">
    <property type="component" value="Unassembled WGS sequence"/>
</dbReference>
<dbReference type="RefSeq" id="WP_109013323.1">
    <property type="nucleotide sequence ID" value="NZ_BDUD01000002.1"/>
</dbReference>
<organism evidence="1 2">
    <name type="scientific">Nostoc commune NIES-4072</name>
    <dbReference type="NCBI Taxonomy" id="2005467"/>
    <lineage>
        <taxon>Bacteria</taxon>
        <taxon>Bacillati</taxon>
        <taxon>Cyanobacteriota</taxon>
        <taxon>Cyanophyceae</taxon>
        <taxon>Nostocales</taxon>
        <taxon>Nostocaceae</taxon>
        <taxon>Nostoc</taxon>
    </lineage>
</organism>
<dbReference type="AlphaFoldDB" id="A0A2R5G1B0"/>
<protein>
    <submittedName>
        <fullName evidence="1">Uncharacterized protein</fullName>
    </submittedName>
</protein>
<dbReference type="OrthoDB" id="484023at2"/>
<evidence type="ECO:0000313" key="2">
    <source>
        <dbReference type="Proteomes" id="UP000245124"/>
    </source>
</evidence>
<name>A0A2R5G1B0_NOSCO</name>